<keyword evidence="2" id="KW-0540">Nuclease</keyword>
<keyword evidence="2" id="KW-0378">Hydrolase</keyword>
<evidence type="ECO:0000313" key="3">
    <source>
        <dbReference type="Proteomes" id="UP000620124"/>
    </source>
</evidence>
<feature type="domain" description="HNH nuclease" evidence="1">
    <location>
        <begin position="60"/>
        <end position="138"/>
    </location>
</feature>
<dbReference type="OrthoDB" id="2104739at2759"/>
<dbReference type="Pfam" id="PF13391">
    <property type="entry name" value="HNH_2"/>
    <property type="match status" value="1"/>
</dbReference>
<keyword evidence="3" id="KW-1185">Reference proteome</keyword>
<comment type="caution">
    <text evidence="2">The sequence shown here is derived from an EMBL/GenBank/DDBJ whole genome shotgun (WGS) entry which is preliminary data.</text>
</comment>
<dbReference type="InterPro" id="IPR003615">
    <property type="entry name" value="HNH_nuc"/>
</dbReference>
<reference evidence="2" key="1">
    <citation type="submission" date="2020-05" db="EMBL/GenBank/DDBJ databases">
        <title>Mycena genomes resolve the evolution of fungal bioluminescence.</title>
        <authorList>
            <person name="Tsai I.J."/>
        </authorList>
    </citation>
    <scope>NUCLEOTIDE SEQUENCE</scope>
    <source>
        <strain evidence="2">CCC161011</strain>
    </source>
</reference>
<protein>
    <submittedName>
        <fullName evidence="2">HNH endonuclease</fullName>
    </submittedName>
</protein>
<dbReference type="Proteomes" id="UP000620124">
    <property type="component" value="Unassembled WGS sequence"/>
</dbReference>
<dbReference type="EMBL" id="JACAZI010000007">
    <property type="protein sequence ID" value="KAF7356433.1"/>
    <property type="molecule type" value="Genomic_DNA"/>
</dbReference>
<dbReference type="AlphaFoldDB" id="A0A8H6Y8R9"/>
<evidence type="ECO:0000259" key="1">
    <source>
        <dbReference type="Pfam" id="PF13391"/>
    </source>
</evidence>
<organism evidence="2 3">
    <name type="scientific">Mycena venus</name>
    <dbReference type="NCBI Taxonomy" id="2733690"/>
    <lineage>
        <taxon>Eukaryota</taxon>
        <taxon>Fungi</taxon>
        <taxon>Dikarya</taxon>
        <taxon>Basidiomycota</taxon>
        <taxon>Agaricomycotina</taxon>
        <taxon>Agaricomycetes</taxon>
        <taxon>Agaricomycetidae</taxon>
        <taxon>Agaricales</taxon>
        <taxon>Marasmiineae</taxon>
        <taxon>Mycenaceae</taxon>
        <taxon>Mycena</taxon>
    </lineage>
</organism>
<name>A0A8H6Y8R9_9AGAR</name>
<gene>
    <name evidence="2" type="ORF">MVEN_00976200</name>
</gene>
<evidence type="ECO:0000313" key="2">
    <source>
        <dbReference type="EMBL" id="KAF7356433.1"/>
    </source>
</evidence>
<accession>A0A8H6Y8R9</accession>
<dbReference type="GO" id="GO:0004519">
    <property type="term" value="F:endonuclease activity"/>
    <property type="evidence" value="ECO:0007669"/>
    <property type="project" value="UniProtKB-KW"/>
</dbReference>
<keyword evidence="2" id="KW-0255">Endonuclease</keyword>
<sequence>MTPLYVKTEVQLRAMEARPSTDHKTAKKHALVRDGFKCLLSGKYDLDQTLKSSQLTAKAKTELSVVSATNCAHIFPVSLNPSKASLTDHSANVWQVLKMLGGLGTEFVDSLNGAGINQLGNILTLLVTLHEFFDRLMLWLEKVEGQENTYKTCYPQTGILDLDYLPATVTFSTSTGFPLPRADLLAVHAAACCVAHLSGAAEFLEMREDDDDDEVSSIMLSLADFISKVNRHLRRAVDDRIVRMDDNQIEDFNLP</sequence>
<proteinExistence type="predicted"/>